<dbReference type="Pfam" id="PF00069">
    <property type="entry name" value="Pkinase"/>
    <property type="match status" value="1"/>
</dbReference>
<evidence type="ECO:0000313" key="3">
    <source>
        <dbReference type="EMBL" id="KAK5057755.1"/>
    </source>
</evidence>
<dbReference type="AlphaFoldDB" id="A0AAV9NIG8"/>
<gene>
    <name evidence="3" type="ORF">LTR84_011756</name>
</gene>
<proteinExistence type="predicted"/>
<dbReference type="InterPro" id="IPR000719">
    <property type="entry name" value="Prot_kinase_dom"/>
</dbReference>
<feature type="compositionally biased region" description="Polar residues" evidence="1">
    <location>
        <begin position="28"/>
        <end position="46"/>
    </location>
</feature>
<name>A0AAV9NIG8_9EURO</name>
<feature type="compositionally biased region" description="Polar residues" evidence="1">
    <location>
        <begin position="158"/>
        <end position="168"/>
    </location>
</feature>
<feature type="region of interest" description="Disordered" evidence="1">
    <location>
        <begin position="141"/>
        <end position="168"/>
    </location>
</feature>
<dbReference type="PROSITE" id="PS00108">
    <property type="entry name" value="PROTEIN_KINASE_ST"/>
    <property type="match status" value="1"/>
</dbReference>
<sequence length="461" mass="49933">MSTPRRPSLVNRALSTPPPTPNLSSSTAMNTPIKQQTYHSTSHLTPPTSPRDSRLSPTNTDIATYSPTPQSQTLSTDQKLRHGHLEPLHTDILSTTSRQPPPASEALECPFKIEILKDDRGRDAYFGSGAWSIVLKATTHKKQQNSPTTQFGHGGLSRTITPPHSPIQTNPILVAVKKPNRRDATEILRSEAKTLGYLQTLPDSERFVVPFYGVIDHSTLVLGAIPYSLEDHIRKRASEQASNWTSTEPVLGSTTCWLDLAHKLTTALAWLHTEAGVVHGDLKPGNVLLSPVPSSSNNQPDPESSFPYAPILTDFSSSQLLPTPQTPHPPLTPNTLSAITREYTAPELLSSSVLRDPSSTATRATDVFSLAVTLLVAATGQLLVYPGSVFQRQAMATQGWGVLGLVRNGDGGLRVPRGGVVERVLESAVRRRPEERVDAEECVRLVERVAGGVNGVEAGRL</sequence>
<dbReference type="Proteomes" id="UP001358417">
    <property type="component" value="Unassembled WGS sequence"/>
</dbReference>
<dbReference type="InterPro" id="IPR011009">
    <property type="entry name" value="Kinase-like_dom_sf"/>
</dbReference>
<dbReference type="Gene3D" id="1.10.510.10">
    <property type="entry name" value="Transferase(Phosphotransferase) domain 1"/>
    <property type="match status" value="1"/>
</dbReference>
<keyword evidence="4" id="KW-1185">Reference proteome</keyword>
<comment type="caution">
    <text evidence="3">The sequence shown here is derived from an EMBL/GenBank/DDBJ whole genome shotgun (WGS) entry which is preliminary data.</text>
</comment>
<feature type="domain" description="Protein kinase" evidence="2">
    <location>
        <begin position="120"/>
        <end position="449"/>
    </location>
</feature>
<dbReference type="RefSeq" id="XP_064708873.1">
    <property type="nucleotide sequence ID" value="XM_064855284.1"/>
</dbReference>
<dbReference type="GO" id="GO:0004674">
    <property type="term" value="F:protein serine/threonine kinase activity"/>
    <property type="evidence" value="ECO:0007669"/>
    <property type="project" value="TreeGrafter"/>
</dbReference>
<protein>
    <recommendedName>
        <fullName evidence="2">Protein kinase domain-containing protein</fullName>
    </recommendedName>
</protein>
<dbReference type="EMBL" id="JAVRRD010000006">
    <property type="protein sequence ID" value="KAK5057755.1"/>
    <property type="molecule type" value="Genomic_DNA"/>
</dbReference>
<dbReference type="PROSITE" id="PS50011">
    <property type="entry name" value="PROTEIN_KINASE_DOM"/>
    <property type="match status" value="1"/>
</dbReference>
<feature type="compositionally biased region" description="Polar residues" evidence="1">
    <location>
        <begin position="55"/>
        <end position="77"/>
    </location>
</feature>
<feature type="region of interest" description="Disordered" evidence="1">
    <location>
        <begin position="1"/>
        <end position="78"/>
    </location>
</feature>
<dbReference type="InterPro" id="IPR008271">
    <property type="entry name" value="Ser/Thr_kinase_AS"/>
</dbReference>
<organism evidence="3 4">
    <name type="scientific">Exophiala bonariae</name>
    <dbReference type="NCBI Taxonomy" id="1690606"/>
    <lineage>
        <taxon>Eukaryota</taxon>
        <taxon>Fungi</taxon>
        <taxon>Dikarya</taxon>
        <taxon>Ascomycota</taxon>
        <taxon>Pezizomycotina</taxon>
        <taxon>Eurotiomycetes</taxon>
        <taxon>Chaetothyriomycetidae</taxon>
        <taxon>Chaetothyriales</taxon>
        <taxon>Herpotrichiellaceae</taxon>
        <taxon>Exophiala</taxon>
    </lineage>
</organism>
<dbReference type="GO" id="GO:0005524">
    <property type="term" value="F:ATP binding"/>
    <property type="evidence" value="ECO:0007669"/>
    <property type="project" value="InterPro"/>
</dbReference>
<evidence type="ECO:0000256" key="1">
    <source>
        <dbReference type="SAM" id="MobiDB-lite"/>
    </source>
</evidence>
<dbReference type="SUPFAM" id="SSF56112">
    <property type="entry name" value="Protein kinase-like (PK-like)"/>
    <property type="match status" value="1"/>
</dbReference>
<dbReference type="GeneID" id="89979906"/>
<dbReference type="InterPro" id="IPR051681">
    <property type="entry name" value="Ser/Thr_Kinases-Pseudokinases"/>
</dbReference>
<accession>A0AAV9NIG8</accession>
<evidence type="ECO:0000313" key="4">
    <source>
        <dbReference type="Proteomes" id="UP001358417"/>
    </source>
</evidence>
<reference evidence="3 4" key="1">
    <citation type="submission" date="2023-08" db="EMBL/GenBank/DDBJ databases">
        <title>Black Yeasts Isolated from many extreme environments.</title>
        <authorList>
            <person name="Coleine C."/>
            <person name="Stajich J.E."/>
            <person name="Selbmann L."/>
        </authorList>
    </citation>
    <scope>NUCLEOTIDE SEQUENCE [LARGE SCALE GENOMIC DNA]</scope>
    <source>
        <strain evidence="3 4">CCFEE 5792</strain>
    </source>
</reference>
<dbReference type="PANTHER" id="PTHR44329">
    <property type="entry name" value="SERINE/THREONINE-PROTEIN KINASE TNNI3K-RELATED"/>
    <property type="match status" value="1"/>
</dbReference>
<evidence type="ECO:0000259" key="2">
    <source>
        <dbReference type="PROSITE" id="PS50011"/>
    </source>
</evidence>
<dbReference type="SMART" id="SM00220">
    <property type="entry name" value="S_TKc"/>
    <property type="match status" value="1"/>
</dbReference>